<gene>
    <name evidence="2" type="ORF">PFFCH_05704</name>
</gene>
<evidence type="ECO:0000313" key="3">
    <source>
        <dbReference type="Proteomes" id="UP000030656"/>
    </source>
</evidence>
<proteinExistence type="predicted"/>
<keyword evidence="1" id="KW-0472">Membrane</keyword>
<keyword evidence="1" id="KW-0812">Transmembrane</keyword>
<evidence type="ECO:0000256" key="1">
    <source>
        <dbReference type="SAM" id="Phobius"/>
    </source>
</evidence>
<accession>A0A024VF79</accession>
<keyword evidence="1" id="KW-1133">Transmembrane helix</keyword>
<sequence>MIEDQNSFNKIIINCSIKNDENDENDDYSKKPLLNNQRGNYSTYLDIQNVKDEKIRKLKLCTILSFSCPMIGVGGMNLISTIYTSYFYTNIVGLSTRT</sequence>
<protein>
    <submittedName>
        <fullName evidence="2">Uncharacterized protein</fullName>
    </submittedName>
</protein>
<dbReference type="AlphaFoldDB" id="A0A024VF79"/>
<name>A0A024VF79_PLAFA</name>
<dbReference type="EMBL" id="KI928153">
    <property type="protein sequence ID" value="ETW26913.1"/>
    <property type="molecule type" value="Genomic_DNA"/>
</dbReference>
<feature type="transmembrane region" description="Helical" evidence="1">
    <location>
        <begin position="63"/>
        <end position="88"/>
    </location>
</feature>
<reference evidence="2 3" key="1">
    <citation type="submission" date="2013-02" db="EMBL/GenBank/DDBJ databases">
        <title>The Genome Annotation of Plasmodium falciparum FCH/4.</title>
        <authorList>
            <consortium name="The Broad Institute Genome Sequencing Platform"/>
            <consortium name="The Broad Institute Genome Sequencing Center for Infectious Disease"/>
            <person name="Neafsey D."/>
            <person name="Hoffman S."/>
            <person name="Volkman S."/>
            <person name="Rosenthal P."/>
            <person name="Walker B."/>
            <person name="Young S.K."/>
            <person name="Zeng Q."/>
            <person name="Gargeya S."/>
            <person name="Fitzgerald M."/>
            <person name="Haas B."/>
            <person name="Abouelleil A."/>
            <person name="Allen A.W."/>
            <person name="Alvarado L."/>
            <person name="Arachchi H.M."/>
            <person name="Berlin A.M."/>
            <person name="Chapman S.B."/>
            <person name="Gainer-Dewar J."/>
            <person name="Goldberg J."/>
            <person name="Griggs A."/>
            <person name="Gujja S."/>
            <person name="Hansen M."/>
            <person name="Howarth C."/>
            <person name="Imamovic A."/>
            <person name="Ireland A."/>
            <person name="Larimer J."/>
            <person name="McCowan C."/>
            <person name="Murphy C."/>
            <person name="Pearson M."/>
            <person name="Poon T.W."/>
            <person name="Priest M."/>
            <person name="Roberts A."/>
            <person name="Saif S."/>
            <person name="Shea T."/>
            <person name="Sisk P."/>
            <person name="Sykes S."/>
            <person name="Wortman J."/>
            <person name="Nusbaum C."/>
            <person name="Birren B."/>
        </authorList>
    </citation>
    <scope>NUCLEOTIDE SEQUENCE [LARGE SCALE GENOMIC DNA]</scope>
    <source>
        <strain evidence="2 3">FCH/4</strain>
    </source>
</reference>
<reference evidence="2 3" key="2">
    <citation type="submission" date="2013-02" db="EMBL/GenBank/DDBJ databases">
        <title>The Genome Sequence of Plasmodium falciparum FCH/4.</title>
        <authorList>
            <consortium name="The Broad Institute Genome Sequencing Platform"/>
            <consortium name="The Broad Institute Genome Sequencing Center for Infectious Disease"/>
            <person name="Neafsey D."/>
            <person name="Cheeseman I."/>
            <person name="Volkman S."/>
            <person name="Adams J."/>
            <person name="Walker B."/>
            <person name="Young S.K."/>
            <person name="Zeng Q."/>
            <person name="Gargeya S."/>
            <person name="Fitzgerald M."/>
            <person name="Haas B."/>
            <person name="Abouelleil A."/>
            <person name="Alvarado L."/>
            <person name="Arachchi H.M."/>
            <person name="Berlin A.M."/>
            <person name="Chapman S.B."/>
            <person name="Dewar J."/>
            <person name="Goldberg J."/>
            <person name="Griggs A."/>
            <person name="Gujja S."/>
            <person name="Hansen M."/>
            <person name="Howarth C."/>
            <person name="Imamovic A."/>
            <person name="Larimer J."/>
            <person name="McCowan C."/>
            <person name="Murphy C."/>
            <person name="Neiman D."/>
            <person name="Pearson M."/>
            <person name="Priest M."/>
            <person name="Roberts A."/>
            <person name="Saif S."/>
            <person name="Shea T."/>
            <person name="Sisk P."/>
            <person name="Sykes S."/>
            <person name="Wortman J."/>
            <person name="Nusbaum C."/>
            <person name="Birren B."/>
        </authorList>
    </citation>
    <scope>NUCLEOTIDE SEQUENCE [LARGE SCALE GENOMIC DNA]</scope>
    <source>
        <strain evidence="2 3">FCH/4</strain>
    </source>
</reference>
<evidence type="ECO:0000313" key="2">
    <source>
        <dbReference type="EMBL" id="ETW26913.1"/>
    </source>
</evidence>
<organism evidence="2 3">
    <name type="scientific">Plasmodium falciparum FCH/4</name>
    <dbReference type="NCBI Taxonomy" id="1036724"/>
    <lineage>
        <taxon>Eukaryota</taxon>
        <taxon>Sar</taxon>
        <taxon>Alveolata</taxon>
        <taxon>Apicomplexa</taxon>
        <taxon>Aconoidasida</taxon>
        <taxon>Haemosporida</taxon>
        <taxon>Plasmodiidae</taxon>
        <taxon>Plasmodium</taxon>
        <taxon>Plasmodium (Laverania)</taxon>
    </lineage>
</organism>
<dbReference type="Proteomes" id="UP000030656">
    <property type="component" value="Unassembled WGS sequence"/>
</dbReference>